<name>A0AAD7G413_MYCRO</name>
<evidence type="ECO:0008006" key="3">
    <source>
        <dbReference type="Google" id="ProtNLM"/>
    </source>
</evidence>
<feature type="non-terminal residue" evidence="1">
    <location>
        <position position="1"/>
    </location>
</feature>
<evidence type="ECO:0000313" key="1">
    <source>
        <dbReference type="EMBL" id="KAJ7664091.1"/>
    </source>
</evidence>
<feature type="non-terminal residue" evidence="1">
    <location>
        <position position="160"/>
    </location>
</feature>
<accession>A0AAD7G413</accession>
<organism evidence="1 2">
    <name type="scientific">Mycena rosella</name>
    <name type="common">Pink bonnet</name>
    <name type="synonym">Agaricus rosellus</name>
    <dbReference type="NCBI Taxonomy" id="1033263"/>
    <lineage>
        <taxon>Eukaryota</taxon>
        <taxon>Fungi</taxon>
        <taxon>Dikarya</taxon>
        <taxon>Basidiomycota</taxon>
        <taxon>Agaricomycotina</taxon>
        <taxon>Agaricomycetes</taxon>
        <taxon>Agaricomycetidae</taxon>
        <taxon>Agaricales</taxon>
        <taxon>Marasmiineae</taxon>
        <taxon>Mycenaceae</taxon>
        <taxon>Mycena</taxon>
    </lineage>
</organism>
<dbReference type="Gene3D" id="3.30.710.10">
    <property type="entry name" value="Potassium Channel Kv1.1, Chain A"/>
    <property type="match status" value="1"/>
</dbReference>
<dbReference type="InterPro" id="IPR011333">
    <property type="entry name" value="SKP1/BTB/POZ_sf"/>
</dbReference>
<dbReference type="AlphaFoldDB" id="A0AAD7G413"/>
<reference evidence="1" key="1">
    <citation type="submission" date="2023-03" db="EMBL/GenBank/DDBJ databases">
        <title>Massive genome expansion in bonnet fungi (Mycena s.s.) driven by repeated elements and novel gene families across ecological guilds.</title>
        <authorList>
            <consortium name="Lawrence Berkeley National Laboratory"/>
            <person name="Harder C.B."/>
            <person name="Miyauchi S."/>
            <person name="Viragh M."/>
            <person name="Kuo A."/>
            <person name="Thoen E."/>
            <person name="Andreopoulos B."/>
            <person name="Lu D."/>
            <person name="Skrede I."/>
            <person name="Drula E."/>
            <person name="Henrissat B."/>
            <person name="Morin E."/>
            <person name="Kohler A."/>
            <person name="Barry K."/>
            <person name="LaButti K."/>
            <person name="Morin E."/>
            <person name="Salamov A."/>
            <person name="Lipzen A."/>
            <person name="Mereny Z."/>
            <person name="Hegedus B."/>
            <person name="Baldrian P."/>
            <person name="Stursova M."/>
            <person name="Weitz H."/>
            <person name="Taylor A."/>
            <person name="Grigoriev I.V."/>
            <person name="Nagy L.G."/>
            <person name="Martin F."/>
            <person name="Kauserud H."/>
        </authorList>
    </citation>
    <scope>NUCLEOTIDE SEQUENCE</scope>
    <source>
        <strain evidence="1">CBHHK067</strain>
    </source>
</reference>
<keyword evidence="2" id="KW-1185">Reference proteome</keyword>
<proteinExistence type="predicted"/>
<dbReference type="Proteomes" id="UP001221757">
    <property type="component" value="Unassembled WGS sequence"/>
</dbReference>
<protein>
    <recommendedName>
        <fullName evidence="3">BTB domain-containing protein</fullName>
    </recommendedName>
</protein>
<comment type="caution">
    <text evidence="1">The sequence shown here is derived from an EMBL/GenBank/DDBJ whole genome shotgun (WGS) entry which is preliminary data.</text>
</comment>
<sequence>KLWFPDGDIVLEIEKSLLKVHKARLQCSEIFSDMLSLPQPQQAPESDWVDGCPRVALPGDALADWEVALRWIYHNDAFLAQTTPPFMTLSSALRISTKYEIAPLRAWAVDQLLSRWPADVLHMRLTALPHAAEAIALARECALPEILPAAFYALSIQRFS</sequence>
<gene>
    <name evidence="1" type="ORF">B0H17DRAFT_845910</name>
</gene>
<dbReference type="SUPFAM" id="SSF54695">
    <property type="entry name" value="POZ domain"/>
    <property type="match status" value="1"/>
</dbReference>
<evidence type="ECO:0000313" key="2">
    <source>
        <dbReference type="Proteomes" id="UP001221757"/>
    </source>
</evidence>
<dbReference type="EMBL" id="JARKIE010000227">
    <property type="protein sequence ID" value="KAJ7664091.1"/>
    <property type="molecule type" value="Genomic_DNA"/>
</dbReference>